<dbReference type="EMBL" id="UOEY01000006">
    <property type="protein sequence ID" value="VAW34462.1"/>
    <property type="molecule type" value="Genomic_DNA"/>
</dbReference>
<dbReference type="SUPFAM" id="SSF55874">
    <property type="entry name" value="ATPase domain of HSP90 chaperone/DNA topoisomerase II/histidine kinase"/>
    <property type="match status" value="1"/>
</dbReference>
<dbReference type="GO" id="GO:0032300">
    <property type="term" value="C:mismatch repair complex"/>
    <property type="evidence" value="ECO:0007669"/>
    <property type="project" value="InterPro"/>
</dbReference>
<evidence type="ECO:0000259" key="4">
    <source>
        <dbReference type="SMART" id="SM00853"/>
    </source>
</evidence>
<dbReference type="SMART" id="SM00853">
    <property type="entry name" value="MutL_C"/>
    <property type="match status" value="1"/>
</dbReference>
<dbReference type="Gene3D" id="3.30.1540.20">
    <property type="entry name" value="MutL, C-terminal domain, dimerisation subdomain"/>
    <property type="match status" value="1"/>
</dbReference>
<dbReference type="InterPro" id="IPR002099">
    <property type="entry name" value="MutL/Mlh/PMS"/>
</dbReference>
<proteinExistence type="inferred from homology"/>
<dbReference type="NCBIfam" id="TIGR00585">
    <property type="entry name" value="mutl"/>
    <property type="match status" value="1"/>
</dbReference>
<dbReference type="GO" id="GO:0140664">
    <property type="term" value="F:ATP-dependent DNA damage sensor activity"/>
    <property type="evidence" value="ECO:0007669"/>
    <property type="project" value="InterPro"/>
</dbReference>
<reference evidence="6" key="1">
    <citation type="submission" date="2018-06" db="EMBL/GenBank/DDBJ databases">
        <authorList>
            <person name="Zhirakovskaya E."/>
        </authorList>
    </citation>
    <scope>NUCLEOTIDE SEQUENCE</scope>
</reference>
<dbReference type="Pfam" id="PF13589">
    <property type="entry name" value="HATPase_c_3"/>
    <property type="match status" value="1"/>
</dbReference>
<name>A0A3B0V6V0_9ZZZZ</name>
<dbReference type="CDD" id="cd00782">
    <property type="entry name" value="MutL_Trans"/>
    <property type="match status" value="1"/>
</dbReference>
<dbReference type="Gene3D" id="3.30.565.10">
    <property type="entry name" value="Histidine kinase-like ATPase, C-terminal domain"/>
    <property type="match status" value="1"/>
</dbReference>
<feature type="domain" description="DNA mismatch repair protein S5" evidence="5">
    <location>
        <begin position="209"/>
        <end position="329"/>
    </location>
</feature>
<dbReference type="GO" id="GO:0030983">
    <property type="term" value="F:mismatched DNA binding"/>
    <property type="evidence" value="ECO:0007669"/>
    <property type="project" value="InterPro"/>
</dbReference>
<evidence type="ECO:0000313" key="6">
    <source>
        <dbReference type="EMBL" id="VAW34462.1"/>
    </source>
</evidence>
<dbReference type="InterPro" id="IPR037198">
    <property type="entry name" value="MutL_C_sf"/>
</dbReference>
<dbReference type="HAMAP" id="MF_00149">
    <property type="entry name" value="DNA_mis_repair"/>
    <property type="match status" value="1"/>
</dbReference>
<dbReference type="GO" id="GO:0006298">
    <property type="term" value="P:mismatch repair"/>
    <property type="evidence" value="ECO:0007669"/>
    <property type="project" value="InterPro"/>
</dbReference>
<dbReference type="SMART" id="SM01340">
    <property type="entry name" value="DNA_mis_repair"/>
    <property type="match status" value="1"/>
</dbReference>
<dbReference type="PANTHER" id="PTHR10073:SF12">
    <property type="entry name" value="DNA MISMATCH REPAIR PROTEIN MLH1"/>
    <property type="match status" value="1"/>
</dbReference>
<keyword evidence="3" id="KW-0234">DNA repair</keyword>
<evidence type="ECO:0000256" key="2">
    <source>
        <dbReference type="ARBA" id="ARBA00022763"/>
    </source>
</evidence>
<evidence type="ECO:0000259" key="5">
    <source>
        <dbReference type="SMART" id="SM01340"/>
    </source>
</evidence>
<dbReference type="Gene3D" id="3.30.230.10">
    <property type="match status" value="1"/>
</dbReference>
<dbReference type="InterPro" id="IPR042121">
    <property type="entry name" value="MutL_C_regsub"/>
</dbReference>
<dbReference type="InterPro" id="IPR013507">
    <property type="entry name" value="DNA_mismatch_S5_2-like"/>
</dbReference>
<dbReference type="PANTHER" id="PTHR10073">
    <property type="entry name" value="DNA MISMATCH REPAIR PROTEIN MLH, PMS, MUTL"/>
    <property type="match status" value="1"/>
</dbReference>
<evidence type="ECO:0000256" key="1">
    <source>
        <dbReference type="ARBA" id="ARBA00006082"/>
    </source>
</evidence>
<dbReference type="InterPro" id="IPR036890">
    <property type="entry name" value="HATPase_C_sf"/>
</dbReference>
<dbReference type="InterPro" id="IPR020667">
    <property type="entry name" value="DNA_mismatch_repair_MutL"/>
</dbReference>
<gene>
    <name evidence="6" type="ORF">MNBD_DELTA04-1276</name>
</gene>
<dbReference type="SUPFAM" id="SSF54211">
    <property type="entry name" value="Ribosomal protein S5 domain 2-like"/>
    <property type="match status" value="1"/>
</dbReference>
<comment type="similarity">
    <text evidence="1">Belongs to the DNA mismatch repair MutL/HexB family.</text>
</comment>
<dbReference type="InterPro" id="IPR014762">
    <property type="entry name" value="DNA_mismatch_repair_CS"/>
</dbReference>
<organism evidence="6">
    <name type="scientific">hydrothermal vent metagenome</name>
    <dbReference type="NCBI Taxonomy" id="652676"/>
    <lineage>
        <taxon>unclassified sequences</taxon>
        <taxon>metagenomes</taxon>
        <taxon>ecological metagenomes</taxon>
    </lineage>
</organism>
<dbReference type="AlphaFoldDB" id="A0A3B0V6V0"/>
<dbReference type="Gene3D" id="3.30.1370.100">
    <property type="entry name" value="MutL, C-terminal domain, regulatory subdomain"/>
    <property type="match status" value="1"/>
</dbReference>
<dbReference type="InterPro" id="IPR042120">
    <property type="entry name" value="MutL_C_dimsub"/>
</dbReference>
<dbReference type="FunFam" id="3.30.565.10:FF:000003">
    <property type="entry name" value="DNA mismatch repair endonuclease MutL"/>
    <property type="match status" value="1"/>
</dbReference>
<feature type="domain" description="MutL C-terminal dimerisation" evidence="4">
    <location>
        <begin position="421"/>
        <end position="567"/>
    </location>
</feature>
<dbReference type="GO" id="GO:0016887">
    <property type="term" value="F:ATP hydrolysis activity"/>
    <property type="evidence" value="ECO:0007669"/>
    <property type="project" value="InterPro"/>
</dbReference>
<sequence>MSRIRILSEHIANQIAAGEVVERPASVVKELLENSLDAGATRIAVQIEGGGTRLVRVMDNGAGMDEDDVLLSIERHATSKLRDESQLAAIATLGFRGEALPSIGSVARLTILSRPWDRETGTRAEIRYGRLHAVHEDGCARGTIVEIRSLFGNVPARKKFLKSARTELYHIEEVIRNQALASVDAAFSLRVDSRSVIDLPAGGGVEQRVRDVFRCQDPLLPVDFAAGDEKNGLRLSGYLLQPETSSSRTNRLRILVNGRPVRDRMIRHGVVEGLQGFLMKGQSPAGALFLQLAPAEVDVNVHPAKLEIRFRSSQEVHRFVVQAVAAAIKAYQEEVRSDIFSIPAPFPEQTAAPLFTAEARCPLPASSPPEAGSGPGEPARMPGNMAIRRSAEPAASFRHDPEPFSVVKPPDSLADFTGLTLIGQFAKLYLLCEKDDRLIVIDQHAAHERIMYQRLRRDYLRRDIPGQNLMFPVSVELDPRQLETLKRYDADVALLGFAVEDFGESTRVIKAVPALVSHLDPAEMLAEILASLCSAPRDEPAAVVPPRIDHLLASMACKAAVKAGNRLAPAEMFELLRQMKDSELFSHCPHGRPVVKIFSKQDIEKWFHRL</sequence>
<dbReference type="GO" id="GO:0005524">
    <property type="term" value="F:ATP binding"/>
    <property type="evidence" value="ECO:0007669"/>
    <property type="project" value="InterPro"/>
</dbReference>
<dbReference type="InterPro" id="IPR014790">
    <property type="entry name" value="MutL_C"/>
</dbReference>
<dbReference type="InterPro" id="IPR014721">
    <property type="entry name" value="Ribsml_uS5_D2-typ_fold_subgr"/>
</dbReference>
<dbReference type="CDD" id="cd16926">
    <property type="entry name" value="HATPase_MutL-MLH-PMS-like"/>
    <property type="match status" value="1"/>
</dbReference>
<dbReference type="Pfam" id="PF01119">
    <property type="entry name" value="DNA_mis_repair"/>
    <property type="match status" value="1"/>
</dbReference>
<dbReference type="Pfam" id="PF08676">
    <property type="entry name" value="MutL_C"/>
    <property type="match status" value="1"/>
</dbReference>
<dbReference type="PROSITE" id="PS00058">
    <property type="entry name" value="DNA_MISMATCH_REPAIR_1"/>
    <property type="match status" value="1"/>
</dbReference>
<accession>A0A3B0V6V0</accession>
<dbReference type="InterPro" id="IPR020568">
    <property type="entry name" value="Ribosomal_Su5_D2-typ_SF"/>
</dbReference>
<protein>
    <submittedName>
        <fullName evidence="6">DNA mismatch repair protein MutL</fullName>
    </submittedName>
</protein>
<dbReference type="InterPro" id="IPR038973">
    <property type="entry name" value="MutL/Mlh/Pms-like"/>
</dbReference>
<evidence type="ECO:0000256" key="3">
    <source>
        <dbReference type="ARBA" id="ARBA00023204"/>
    </source>
</evidence>
<dbReference type="SUPFAM" id="SSF118116">
    <property type="entry name" value="DNA mismatch repair protein MutL"/>
    <property type="match status" value="1"/>
</dbReference>
<keyword evidence="2" id="KW-0227">DNA damage</keyword>